<dbReference type="STRING" id="153971.AWC19_09490"/>
<dbReference type="InterPro" id="IPR003399">
    <property type="entry name" value="Mce/MlaD"/>
</dbReference>
<dbReference type="PANTHER" id="PTHR33371:SF17">
    <property type="entry name" value="MCE-FAMILY PROTEIN MCE1B"/>
    <property type="match status" value="1"/>
</dbReference>
<name>A0A1X1ZM19_9MYCO</name>
<dbReference type="InterPro" id="IPR024516">
    <property type="entry name" value="Mce_C"/>
</dbReference>
<organism evidence="3 4">
    <name type="scientific">Mycobacterium palustre</name>
    <dbReference type="NCBI Taxonomy" id="153971"/>
    <lineage>
        <taxon>Bacteria</taxon>
        <taxon>Bacillati</taxon>
        <taxon>Actinomycetota</taxon>
        <taxon>Actinomycetes</taxon>
        <taxon>Mycobacteriales</taxon>
        <taxon>Mycobacteriaceae</taxon>
        <taxon>Mycobacterium</taxon>
        <taxon>Mycobacterium simiae complex</taxon>
    </lineage>
</organism>
<feature type="domain" description="Mammalian cell entry C-terminal" evidence="2">
    <location>
        <begin position="131"/>
        <end position="223"/>
    </location>
</feature>
<protein>
    <submittedName>
        <fullName evidence="3">Mammalian cell entry protein</fullName>
    </submittedName>
</protein>
<feature type="domain" description="Mce/MlaD" evidence="1">
    <location>
        <begin position="38"/>
        <end position="113"/>
    </location>
</feature>
<evidence type="ECO:0000313" key="3">
    <source>
        <dbReference type="EMBL" id="ORW24335.1"/>
    </source>
</evidence>
<dbReference type="EMBL" id="LQPJ01000102">
    <property type="protein sequence ID" value="ORW24335.1"/>
    <property type="molecule type" value="Genomic_DNA"/>
</dbReference>
<gene>
    <name evidence="3" type="ORF">AWC19_09490</name>
</gene>
<reference evidence="3 4" key="1">
    <citation type="submission" date="2016-01" db="EMBL/GenBank/DDBJ databases">
        <title>The new phylogeny of the genus Mycobacterium.</title>
        <authorList>
            <person name="Tarcisio F."/>
            <person name="Conor M."/>
            <person name="Antonella G."/>
            <person name="Elisabetta G."/>
            <person name="Giulia F.S."/>
            <person name="Sara T."/>
            <person name="Anna F."/>
            <person name="Clotilde B."/>
            <person name="Roberto B."/>
            <person name="Veronica D.S."/>
            <person name="Fabio R."/>
            <person name="Monica P."/>
            <person name="Olivier J."/>
            <person name="Enrico T."/>
            <person name="Nicola S."/>
        </authorList>
    </citation>
    <scope>NUCLEOTIDE SEQUENCE [LARGE SCALE GENOMIC DNA]</scope>
    <source>
        <strain evidence="3 4">DSM 44572</strain>
    </source>
</reference>
<dbReference type="Pfam" id="PF02470">
    <property type="entry name" value="MlaD"/>
    <property type="match status" value="1"/>
</dbReference>
<comment type="caution">
    <text evidence="3">The sequence shown here is derived from an EMBL/GenBank/DDBJ whole genome shotgun (WGS) entry which is preliminary data.</text>
</comment>
<dbReference type="Proteomes" id="UP000193529">
    <property type="component" value="Unassembled WGS sequence"/>
</dbReference>
<dbReference type="OrthoDB" id="338143at2"/>
<evidence type="ECO:0000259" key="1">
    <source>
        <dbReference type="Pfam" id="PF02470"/>
    </source>
</evidence>
<accession>A0A1X1ZM19</accession>
<dbReference type="GO" id="GO:0051701">
    <property type="term" value="P:biological process involved in interaction with host"/>
    <property type="evidence" value="ECO:0007669"/>
    <property type="project" value="TreeGrafter"/>
</dbReference>
<dbReference type="Pfam" id="PF11887">
    <property type="entry name" value="Mce4_CUP1"/>
    <property type="match status" value="1"/>
</dbReference>
<dbReference type="PANTHER" id="PTHR33371">
    <property type="entry name" value="INTERMEMBRANE PHOSPHOLIPID TRANSPORT SYSTEM BINDING PROTEIN MLAD-RELATED"/>
    <property type="match status" value="1"/>
</dbReference>
<dbReference type="GO" id="GO:0005576">
    <property type="term" value="C:extracellular region"/>
    <property type="evidence" value="ECO:0007669"/>
    <property type="project" value="TreeGrafter"/>
</dbReference>
<evidence type="ECO:0000313" key="4">
    <source>
        <dbReference type="Proteomes" id="UP000193529"/>
    </source>
</evidence>
<dbReference type="AlphaFoldDB" id="A0A1X1ZM19"/>
<dbReference type="InterPro" id="IPR052336">
    <property type="entry name" value="MlaD_Phospholipid_Transporter"/>
</dbReference>
<sequence length="352" mass="38011">MKPAAAVWRLGILSAVTIALFILLANAITQPVAPNVRAYTAEFTDASGLYAGADVRVRGVRVGKVQSVELKRRNGQSVAAVALTLERRFGIVPATRLAIKYQSLTGSRYVDVVNPSESYKDAELVRNVSTAMTQPSFDVTALFNGLQPVLATLSPDDINAFVAHAVDFLSGNGGGLAPMLDSIRTLTKFVSDREQVVATVMRNLSTVADAMGGQSPHMIQILEWINRPLDAALSVIKEFRKTALNPDYMSAAERLLENIGFPSTGNHGDHFVMQPPGAPATDQVTNLDEGLDRAINNLDDFISAIKLVPVMWDNIGPPPHASAPLPCSHGHFQLPEQMDILLNGQRVVLCKH</sequence>
<evidence type="ECO:0000259" key="2">
    <source>
        <dbReference type="Pfam" id="PF11887"/>
    </source>
</evidence>
<dbReference type="RefSeq" id="WP_085078652.1">
    <property type="nucleotide sequence ID" value="NZ_LQPJ01000102.1"/>
</dbReference>
<keyword evidence="4" id="KW-1185">Reference proteome</keyword>
<proteinExistence type="predicted"/>